<dbReference type="SMART" id="SM00406">
    <property type="entry name" value="IGv"/>
    <property type="match status" value="3"/>
</dbReference>
<keyword evidence="7" id="KW-1015">Disulfide bond</keyword>
<reference evidence="13" key="1">
    <citation type="submission" date="2023-08" db="EMBL/GenBank/DDBJ databases">
        <title>Chromosome-level Genome Assembly of mud carp (Cirrhinus molitorella).</title>
        <authorList>
            <person name="Liu H."/>
        </authorList>
    </citation>
    <scope>NUCLEOTIDE SEQUENCE</scope>
    <source>
        <strain evidence="13">Prfri</strain>
        <tissue evidence="13">Muscle</tissue>
    </source>
</reference>
<evidence type="ECO:0000256" key="4">
    <source>
        <dbReference type="ARBA" id="ARBA00022729"/>
    </source>
</evidence>
<dbReference type="InterPro" id="IPR013783">
    <property type="entry name" value="Ig-like_fold"/>
</dbReference>
<evidence type="ECO:0000256" key="1">
    <source>
        <dbReference type="ARBA" id="ARBA00004251"/>
    </source>
</evidence>
<evidence type="ECO:0000256" key="11">
    <source>
        <dbReference type="SAM" id="Phobius"/>
    </source>
</evidence>
<dbReference type="InterPro" id="IPR003599">
    <property type="entry name" value="Ig_sub"/>
</dbReference>
<accession>A0AA88PXQ6</accession>
<dbReference type="Pfam" id="PF07686">
    <property type="entry name" value="V-set"/>
    <property type="match status" value="3"/>
</dbReference>
<comment type="subcellular location">
    <subcellularLocation>
        <location evidence="1">Cell membrane</location>
        <topology evidence="1">Single-pass type I membrane protein</topology>
    </subcellularLocation>
</comment>
<dbReference type="InterPro" id="IPR013106">
    <property type="entry name" value="Ig_V-set"/>
</dbReference>
<protein>
    <recommendedName>
        <fullName evidence="12">Ig-like domain-containing protein</fullName>
    </recommendedName>
</protein>
<organism evidence="13 14">
    <name type="scientific">Cirrhinus molitorella</name>
    <name type="common">mud carp</name>
    <dbReference type="NCBI Taxonomy" id="172907"/>
    <lineage>
        <taxon>Eukaryota</taxon>
        <taxon>Metazoa</taxon>
        <taxon>Chordata</taxon>
        <taxon>Craniata</taxon>
        <taxon>Vertebrata</taxon>
        <taxon>Euteleostomi</taxon>
        <taxon>Actinopterygii</taxon>
        <taxon>Neopterygii</taxon>
        <taxon>Teleostei</taxon>
        <taxon>Ostariophysi</taxon>
        <taxon>Cypriniformes</taxon>
        <taxon>Cyprinidae</taxon>
        <taxon>Labeoninae</taxon>
        <taxon>Labeonini</taxon>
        <taxon>Cirrhinus</taxon>
    </lineage>
</organism>
<keyword evidence="5 11" id="KW-1133">Transmembrane helix</keyword>
<keyword evidence="14" id="KW-1185">Reference proteome</keyword>
<dbReference type="GO" id="GO:0031295">
    <property type="term" value="P:T cell costimulation"/>
    <property type="evidence" value="ECO:0007669"/>
    <property type="project" value="TreeGrafter"/>
</dbReference>
<evidence type="ECO:0000256" key="8">
    <source>
        <dbReference type="ARBA" id="ARBA00023170"/>
    </source>
</evidence>
<keyword evidence="6 11" id="KW-0472">Membrane</keyword>
<keyword evidence="4" id="KW-0732">Signal</keyword>
<dbReference type="SMART" id="SM00408">
    <property type="entry name" value="IGc2"/>
    <property type="match status" value="3"/>
</dbReference>
<evidence type="ECO:0000256" key="7">
    <source>
        <dbReference type="ARBA" id="ARBA00023157"/>
    </source>
</evidence>
<keyword evidence="3 11" id="KW-0812">Transmembrane</keyword>
<keyword evidence="2" id="KW-1003">Cell membrane</keyword>
<evidence type="ECO:0000259" key="12">
    <source>
        <dbReference type="PROSITE" id="PS50835"/>
    </source>
</evidence>
<dbReference type="Gene3D" id="2.60.40.10">
    <property type="entry name" value="Immunoglobulins"/>
    <property type="match status" value="3"/>
</dbReference>
<dbReference type="GO" id="GO:0006955">
    <property type="term" value="P:immune response"/>
    <property type="evidence" value="ECO:0007669"/>
    <property type="project" value="TreeGrafter"/>
</dbReference>
<dbReference type="GO" id="GO:0071222">
    <property type="term" value="P:cellular response to lipopolysaccharide"/>
    <property type="evidence" value="ECO:0007669"/>
    <property type="project" value="TreeGrafter"/>
</dbReference>
<keyword evidence="10" id="KW-0393">Immunoglobulin domain</keyword>
<evidence type="ECO:0000313" key="13">
    <source>
        <dbReference type="EMBL" id="KAK2904848.1"/>
    </source>
</evidence>
<dbReference type="PANTHER" id="PTHR25466">
    <property type="entry name" value="T-LYMPHOCYTE ACTIVATION ANTIGEN"/>
    <property type="match status" value="1"/>
</dbReference>
<dbReference type="SUPFAM" id="SSF48726">
    <property type="entry name" value="Immunoglobulin"/>
    <property type="match status" value="3"/>
</dbReference>
<dbReference type="GO" id="GO:0009897">
    <property type="term" value="C:external side of plasma membrane"/>
    <property type="evidence" value="ECO:0007669"/>
    <property type="project" value="TreeGrafter"/>
</dbReference>
<feature type="transmembrane region" description="Helical" evidence="11">
    <location>
        <begin position="390"/>
        <end position="411"/>
    </location>
</feature>
<feature type="domain" description="Ig-like" evidence="12">
    <location>
        <begin position="275"/>
        <end position="357"/>
    </location>
</feature>
<gene>
    <name evidence="13" type="ORF">Q8A67_006647</name>
</gene>
<sequence>MESKETGFAGKDVLLSCNCSDEHNELVWQKGMRVLNIHPQDESAIDVSYKNRTQLFLNNEKRNCSLLIRNITKEDEGLYSCHALGSSNTVYSRKQSDVFLTDDSAVGQSTMKSKETGFVGKDVLLSCNCSDEHNELVWQKGMSVLNTHPQEESAIDVSYKNRTQLFLNNENGNCSLLIRNITKEDEGLYTCHALASSNTVYSRKQSDVFLTVSTYVSTERSVPEPEVDQGVHRLRISEISQRAKMVNLTLLTLLLITSSSAVGKTITSNQTGFVGKDVLLSCNCSDEYNELVWQKGMTVLNTYPQDESAIDVSYKNRTQLFLNNEKRNCSLLIHNITKEDEGLYTCHALASVNTVYSRKQSDIFLTVSEKVDVSLQPYTDSVSAVSPVSIGVPILVVVLILAVSLLLTLLIRRRHPTITDTDLRAEEPMLETV</sequence>
<feature type="domain" description="Ig-like" evidence="12">
    <location>
        <begin position="1"/>
        <end position="96"/>
    </location>
</feature>
<keyword evidence="8" id="KW-0675">Receptor</keyword>
<dbReference type="GO" id="GO:0042130">
    <property type="term" value="P:negative regulation of T cell proliferation"/>
    <property type="evidence" value="ECO:0007669"/>
    <property type="project" value="TreeGrafter"/>
</dbReference>
<evidence type="ECO:0000256" key="5">
    <source>
        <dbReference type="ARBA" id="ARBA00022989"/>
    </source>
</evidence>
<dbReference type="SMART" id="SM00409">
    <property type="entry name" value="IG"/>
    <property type="match status" value="3"/>
</dbReference>
<dbReference type="PANTHER" id="PTHR25466:SF14">
    <property type="entry name" value="BUTYROPHILIN SUBFAMILY 2 MEMBER A2-LIKE-RELATED"/>
    <property type="match status" value="1"/>
</dbReference>
<proteinExistence type="predicted"/>
<feature type="domain" description="Ig-like" evidence="12">
    <location>
        <begin position="120"/>
        <end position="201"/>
    </location>
</feature>
<dbReference type="InterPro" id="IPR003598">
    <property type="entry name" value="Ig_sub2"/>
</dbReference>
<evidence type="ECO:0000256" key="2">
    <source>
        <dbReference type="ARBA" id="ARBA00022475"/>
    </source>
</evidence>
<evidence type="ECO:0000313" key="14">
    <source>
        <dbReference type="Proteomes" id="UP001187343"/>
    </source>
</evidence>
<dbReference type="InterPro" id="IPR036179">
    <property type="entry name" value="Ig-like_dom_sf"/>
</dbReference>
<evidence type="ECO:0000256" key="9">
    <source>
        <dbReference type="ARBA" id="ARBA00023180"/>
    </source>
</evidence>
<dbReference type="EMBL" id="JAUYZG010000006">
    <property type="protein sequence ID" value="KAK2904848.1"/>
    <property type="molecule type" value="Genomic_DNA"/>
</dbReference>
<evidence type="ECO:0000256" key="3">
    <source>
        <dbReference type="ARBA" id="ARBA00022692"/>
    </source>
</evidence>
<dbReference type="Proteomes" id="UP001187343">
    <property type="component" value="Unassembled WGS sequence"/>
</dbReference>
<evidence type="ECO:0000256" key="6">
    <source>
        <dbReference type="ARBA" id="ARBA00023136"/>
    </source>
</evidence>
<dbReference type="InterPro" id="IPR051713">
    <property type="entry name" value="T-cell_Activation_Regulation"/>
</dbReference>
<dbReference type="AlphaFoldDB" id="A0AA88PXQ6"/>
<dbReference type="PROSITE" id="PS50835">
    <property type="entry name" value="IG_LIKE"/>
    <property type="match status" value="3"/>
</dbReference>
<dbReference type="GO" id="GO:0007166">
    <property type="term" value="P:cell surface receptor signaling pathway"/>
    <property type="evidence" value="ECO:0007669"/>
    <property type="project" value="TreeGrafter"/>
</dbReference>
<evidence type="ECO:0000256" key="10">
    <source>
        <dbReference type="ARBA" id="ARBA00023319"/>
    </source>
</evidence>
<comment type="caution">
    <text evidence="13">The sequence shown here is derived from an EMBL/GenBank/DDBJ whole genome shotgun (WGS) entry which is preliminary data.</text>
</comment>
<keyword evidence="9" id="KW-0325">Glycoprotein</keyword>
<dbReference type="GO" id="GO:0042102">
    <property type="term" value="P:positive regulation of T cell proliferation"/>
    <property type="evidence" value="ECO:0007669"/>
    <property type="project" value="TreeGrafter"/>
</dbReference>
<name>A0AA88PXQ6_9TELE</name>
<dbReference type="InterPro" id="IPR007110">
    <property type="entry name" value="Ig-like_dom"/>
</dbReference>